<comment type="caution">
    <text evidence="4">Lacks conserved residue(s) required for the propagation of feature annotation.</text>
</comment>
<gene>
    <name evidence="6" type="ORF">IAC13_05940</name>
</gene>
<dbReference type="InterPro" id="IPR016035">
    <property type="entry name" value="Acyl_Trfase/lysoPLipase"/>
</dbReference>
<dbReference type="InterPro" id="IPR037483">
    <property type="entry name" value="YjjU-like"/>
</dbReference>
<name>A0A9D9N7U4_9FIRM</name>
<dbReference type="SUPFAM" id="SSF52151">
    <property type="entry name" value="FabD/lysophospholipase-like"/>
    <property type="match status" value="1"/>
</dbReference>
<dbReference type="InterPro" id="IPR002641">
    <property type="entry name" value="PNPLA_dom"/>
</dbReference>
<reference evidence="6" key="2">
    <citation type="journal article" date="2021" name="PeerJ">
        <title>Extensive microbial diversity within the chicken gut microbiome revealed by metagenomics and culture.</title>
        <authorList>
            <person name="Gilroy R."/>
            <person name="Ravi A."/>
            <person name="Getino M."/>
            <person name="Pursley I."/>
            <person name="Horton D.L."/>
            <person name="Alikhan N.F."/>
            <person name="Baker D."/>
            <person name="Gharbi K."/>
            <person name="Hall N."/>
            <person name="Watson M."/>
            <person name="Adriaenssens E.M."/>
            <person name="Foster-Nyarko E."/>
            <person name="Jarju S."/>
            <person name="Secka A."/>
            <person name="Antonio M."/>
            <person name="Oren A."/>
            <person name="Chaudhuri R.R."/>
            <person name="La Ragione R."/>
            <person name="Hildebrand F."/>
            <person name="Pallen M.J."/>
        </authorList>
    </citation>
    <scope>NUCLEOTIDE SEQUENCE</scope>
    <source>
        <strain evidence="6">E3-2379</strain>
    </source>
</reference>
<feature type="short sequence motif" description="GXSXG" evidence="4">
    <location>
        <begin position="35"/>
        <end position="39"/>
    </location>
</feature>
<evidence type="ECO:0000256" key="1">
    <source>
        <dbReference type="ARBA" id="ARBA00022801"/>
    </source>
</evidence>
<feature type="short sequence motif" description="DGA/G" evidence="4">
    <location>
        <begin position="157"/>
        <end position="159"/>
    </location>
</feature>
<evidence type="ECO:0000256" key="4">
    <source>
        <dbReference type="PROSITE-ProRule" id="PRU01161"/>
    </source>
</evidence>
<dbReference type="Proteomes" id="UP000823618">
    <property type="component" value="Unassembled WGS sequence"/>
</dbReference>
<comment type="caution">
    <text evidence="6">The sequence shown here is derived from an EMBL/GenBank/DDBJ whole genome shotgun (WGS) entry which is preliminary data.</text>
</comment>
<dbReference type="GO" id="GO:0016042">
    <property type="term" value="P:lipid catabolic process"/>
    <property type="evidence" value="ECO:0007669"/>
    <property type="project" value="UniProtKB-UniRule"/>
</dbReference>
<keyword evidence="2 4" id="KW-0442">Lipid degradation</keyword>
<evidence type="ECO:0000313" key="6">
    <source>
        <dbReference type="EMBL" id="MBO8463457.1"/>
    </source>
</evidence>
<accession>A0A9D9N7U4</accession>
<dbReference type="AlphaFoldDB" id="A0A9D9N7U4"/>
<organism evidence="6 7">
    <name type="scientific">Candidatus Scybalomonas excrementavium</name>
    <dbReference type="NCBI Taxonomy" id="2840943"/>
    <lineage>
        <taxon>Bacteria</taxon>
        <taxon>Bacillati</taxon>
        <taxon>Bacillota</taxon>
        <taxon>Clostridia</taxon>
        <taxon>Lachnospirales</taxon>
        <taxon>Lachnospiraceae</taxon>
        <taxon>Lachnospiraceae incertae sedis</taxon>
        <taxon>Candidatus Scybalomonas</taxon>
    </lineage>
</organism>
<keyword evidence="3 4" id="KW-0443">Lipid metabolism</keyword>
<dbReference type="PANTHER" id="PTHR14226:SF25">
    <property type="entry name" value="PHOSPHOESTERASE"/>
    <property type="match status" value="1"/>
</dbReference>
<dbReference type="Pfam" id="PF19890">
    <property type="entry name" value="DUF6363"/>
    <property type="match status" value="1"/>
</dbReference>
<dbReference type="PROSITE" id="PS51635">
    <property type="entry name" value="PNPLA"/>
    <property type="match status" value="1"/>
</dbReference>
<proteinExistence type="predicted"/>
<keyword evidence="1 4" id="KW-0378">Hydrolase</keyword>
<dbReference type="InterPro" id="IPR050301">
    <property type="entry name" value="NTE"/>
</dbReference>
<dbReference type="Pfam" id="PF01734">
    <property type="entry name" value="Patatin"/>
    <property type="match status" value="1"/>
</dbReference>
<dbReference type="EMBL" id="JADIML010000162">
    <property type="protein sequence ID" value="MBO8463457.1"/>
    <property type="molecule type" value="Genomic_DNA"/>
</dbReference>
<feature type="active site" description="Nucleophile" evidence="4">
    <location>
        <position position="37"/>
    </location>
</feature>
<evidence type="ECO:0000313" key="7">
    <source>
        <dbReference type="Proteomes" id="UP000823618"/>
    </source>
</evidence>
<evidence type="ECO:0000259" key="5">
    <source>
        <dbReference type="PROSITE" id="PS51635"/>
    </source>
</evidence>
<evidence type="ECO:0000256" key="2">
    <source>
        <dbReference type="ARBA" id="ARBA00022963"/>
    </source>
</evidence>
<dbReference type="PANTHER" id="PTHR14226">
    <property type="entry name" value="NEUROPATHY TARGET ESTERASE/SWISS CHEESE D.MELANOGASTER"/>
    <property type="match status" value="1"/>
</dbReference>
<feature type="active site" description="Proton acceptor" evidence="4">
    <location>
        <position position="157"/>
    </location>
</feature>
<dbReference type="Gene3D" id="3.40.1090.10">
    <property type="entry name" value="Cytosolic phospholipase A2 catalytic domain"/>
    <property type="match status" value="1"/>
</dbReference>
<sequence length="280" mass="32049">MGSLVLEGGTFRPIFSAGVMDAMLDQEVMFPYCIGVSAGITNGVSYISKQKNRNLDILLKFRHDKRYVGKRNFLKCRSLFGIDFVFDTIPNEIYPFDWETFTSYKGTLLVGATNAKTGQIQYFDGMKLDKKCSMLRATCAIPLVFPEIMIEGTPYYDGGLVAPIPIRKAIEDGNQKHLIVLTRPKEYRKKLGKSNQVASKVLKRKYPKLESILLKRHTAYNETVQFCEQLEKEGKALILRPTKPIDSMEKNLDTIKETYQMGYEMALQHMEQIREICRSK</sequence>
<dbReference type="GO" id="GO:0016787">
    <property type="term" value="F:hydrolase activity"/>
    <property type="evidence" value="ECO:0007669"/>
    <property type="project" value="UniProtKB-UniRule"/>
</dbReference>
<dbReference type="CDD" id="cd07208">
    <property type="entry name" value="Pat_hypo_Ecoli_yjju_like"/>
    <property type="match status" value="1"/>
</dbReference>
<protein>
    <submittedName>
        <fullName evidence="6">Patatin family protein</fullName>
    </submittedName>
</protein>
<feature type="domain" description="PNPLA" evidence="5">
    <location>
        <begin position="4"/>
        <end position="170"/>
    </location>
</feature>
<dbReference type="InterPro" id="IPR045943">
    <property type="entry name" value="DUF6363"/>
</dbReference>
<evidence type="ECO:0000256" key="3">
    <source>
        <dbReference type="ARBA" id="ARBA00023098"/>
    </source>
</evidence>
<reference evidence="6" key="1">
    <citation type="submission" date="2020-10" db="EMBL/GenBank/DDBJ databases">
        <authorList>
            <person name="Gilroy R."/>
        </authorList>
    </citation>
    <scope>NUCLEOTIDE SEQUENCE</scope>
    <source>
        <strain evidence="6">E3-2379</strain>
    </source>
</reference>